<proteinExistence type="predicted"/>
<dbReference type="InterPro" id="IPR056158">
    <property type="entry name" value="Beta-prop_IFT121_2nd"/>
</dbReference>
<feature type="repeat" description="WD" evidence="8">
    <location>
        <begin position="30"/>
        <end position="61"/>
    </location>
</feature>
<dbReference type="GO" id="GO:0035721">
    <property type="term" value="P:intraciliary retrograde transport"/>
    <property type="evidence" value="ECO:0007669"/>
    <property type="project" value="TreeGrafter"/>
</dbReference>
<dbReference type="Gene3D" id="1.25.40.470">
    <property type="match status" value="1"/>
</dbReference>
<keyword evidence="4 8" id="KW-0853">WD repeat</keyword>
<dbReference type="Pfam" id="PF23387">
    <property type="entry name" value="TPR_IFT80_172"/>
    <property type="match status" value="1"/>
</dbReference>
<dbReference type="STRING" id="6205.A0A0R3X0X1"/>
<organism evidence="13">
    <name type="scientific">Hydatigena taeniaeformis</name>
    <name type="common">Feline tapeworm</name>
    <name type="synonym">Taenia taeniaeformis</name>
    <dbReference type="NCBI Taxonomy" id="6205"/>
    <lineage>
        <taxon>Eukaryota</taxon>
        <taxon>Metazoa</taxon>
        <taxon>Spiralia</taxon>
        <taxon>Lophotrochozoa</taxon>
        <taxon>Platyhelminthes</taxon>
        <taxon>Cestoda</taxon>
        <taxon>Eucestoda</taxon>
        <taxon>Cyclophyllidea</taxon>
        <taxon>Taeniidae</taxon>
        <taxon>Hydatigera</taxon>
    </lineage>
</organism>
<dbReference type="Pfam" id="PF25768">
    <property type="entry name" value="TPR_IFT121"/>
    <property type="match status" value="2"/>
</dbReference>
<evidence type="ECO:0000259" key="11">
    <source>
        <dbReference type="Pfam" id="PF24797"/>
    </source>
</evidence>
<dbReference type="WBParaSite" id="TTAC_0000680801-mRNA-1">
    <property type="protein sequence ID" value="TTAC_0000680801-mRNA-1"/>
    <property type="gene ID" value="TTAC_0000680801"/>
</dbReference>
<dbReference type="Pfam" id="PF25170">
    <property type="entry name" value="TPR_WDR35"/>
    <property type="match status" value="1"/>
</dbReference>
<evidence type="ECO:0000313" key="13">
    <source>
        <dbReference type="WBParaSite" id="TTAC_0000680801-mRNA-1"/>
    </source>
</evidence>
<feature type="domain" description="IFT121/TULP4 N-terminal" evidence="11">
    <location>
        <begin position="1"/>
        <end position="336"/>
    </location>
</feature>
<dbReference type="SUPFAM" id="SSF50978">
    <property type="entry name" value="WD40 repeat-like"/>
    <property type="match status" value="1"/>
</dbReference>
<reference evidence="13" key="1">
    <citation type="submission" date="2017-02" db="UniProtKB">
        <authorList>
            <consortium name="WormBaseParasite"/>
        </authorList>
    </citation>
    <scope>IDENTIFICATION</scope>
</reference>
<keyword evidence="7" id="KW-0966">Cell projection</keyword>
<comment type="subcellular location">
    <subcellularLocation>
        <location evidence="1">Cell projection</location>
        <location evidence="1">Cilium</location>
    </subcellularLocation>
    <subcellularLocation>
        <location evidence="2">Cytoplasm</location>
    </subcellularLocation>
</comment>
<evidence type="ECO:0000256" key="5">
    <source>
        <dbReference type="ARBA" id="ARBA00022737"/>
    </source>
</evidence>
<dbReference type="InterPro" id="IPR057361">
    <property type="entry name" value="TPR_WDR35"/>
</dbReference>
<evidence type="ECO:0000256" key="7">
    <source>
        <dbReference type="ARBA" id="ARBA00023273"/>
    </source>
</evidence>
<dbReference type="SUPFAM" id="SSF69322">
    <property type="entry name" value="Tricorn protease domain 2"/>
    <property type="match status" value="1"/>
</dbReference>
<dbReference type="InterPro" id="IPR017233">
    <property type="entry name" value="WDR35"/>
</dbReference>
<keyword evidence="3" id="KW-0963">Cytoplasm</keyword>
<protein>
    <submittedName>
        <fullName evidence="13">WD_REPEATS_REGION domain-containing protein</fullName>
    </submittedName>
</protein>
<evidence type="ECO:0000259" key="10">
    <source>
        <dbReference type="Pfam" id="PF23390"/>
    </source>
</evidence>
<dbReference type="GO" id="GO:0030991">
    <property type="term" value="C:intraciliary transport particle A"/>
    <property type="evidence" value="ECO:0007669"/>
    <property type="project" value="TreeGrafter"/>
</dbReference>
<dbReference type="GO" id="GO:0061512">
    <property type="term" value="P:protein localization to cilium"/>
    <property type="evidence" value="ECO:0007669"/>
    <property type="project" value="TreeGrafter"/>
</dbReference>
<feature type="domain" description="IFT121 second beta-propeller" evidence="10">
    <location>
        <begin position="341"/>
        <end position="706"/>
    </location>
</feature>
<evidence type="ECO:0000256" key="2">
    <source>
        <dbReference type="ARBA" id="ARBA00004496"/>
    </source>
</evidence>
<dbReference type="PANTHER" id="PTHR12764:SF5">
    <property type="entry name" value="LD29485P"/>
    <property type="match status" value="1"/>
</dbReference>
<keyword evidence="5" id="KW-0677">Repeat</keyword>
<keyword evidence="6" id="KW-0969">Cilium</keyword>
<dbReference type="PROSITE" id="PS50082">
    <property type="entry name" value="WD_REPEATS_2"/>
    <property type="match status" value="1"/>
</dbReference>
<dbReference type="GO" id="GO:0097730">
    <property type="term" value="C:non-motile cilium"/>
    <property type="evidence" value="ECO:0007669"/>
    <property type="project" value="TreeGrafter"/>
</dbReference>
<dbReference type="GO" id="GO:0005737">
    <property type="term" value="C:cytoplasm"/>
    <property type="evidence" value="ECO:0007669"/>
    <property type="project" value="UniProtKB-SubCell"/>
</dbReference>
<feature type="domain" description="IFT121-like TPR repeats" evidence="12">
    <location>
        <begin position="1206"/>
        <end position="1258"/>
    </location>
</feature>
<dbReference type="PANTHER" id="PTHR12764">
    <property type="entry name" value="WD REPEAT DOMAIN-RELATED"/>
    <property type="match status" value="1"/>
</dbReference>
<dbReference type="InterPro" id="IPR057979">
    <property type="entry name" value="TPR_IFT121"/>
</dbReference>
<name>A0A0R3X0X1_HYDTA</name>
<evidence type="ECO:0000256" key="1">
    <source>
        <dbReference type="ARBA" id="ARBA00004138"/>
    </source>
</evidence>
<accession>A0A0R3X0X1</accession>
<feature type="domain" description="IFT80/172/WDR35 TPR" evidence="9">
    <location>
        <begin position="740"/>
        <end position="830"/>
    </location>
</feature>
<evidence type="ECO:0000256" key="8">
    <source>
        <dbReference type="PROSITE-ProRule" id="PRU00221"/>
    </source>
</evidence>
<evidence type="ECO:0000259" key="12">
    <source>
        <dbReference type="Pfam" id="PF25768"/>
    </source>
</evidence>
<dbReference type="GO" id="GO:1905515">
    <property type="term" value="P:non-motile cilium assembly"/>
    <property type="evidence" value="ECO:0007669"/>
    <property type="project" value="TreeGrafter"/>
</dbReference>
<dbReference type="InterPro" id="IPR056157">
    <property type="entry name" value="TPR_IFT80_172_dom"/>
</dbReference>
<evidence type="ECO:0000256" key="6">
    <source>
        <dbReference type="ARBA" id="ARBA00023069"/>
    </source>
</evidence>
<dbReference type="PIRSF" id="PIRSF037536">
    <property type="entry name" value="WD_repeat_p35"/>
    <property type="match status" value="1"/>
</dbReference>
<feature type="domain" description="IFT121-like TPR repeats" evidence="12">
    <location>
        <begin position="1125"/>
        <end position="1176"/>
    </location>
</feature>
<sequence>LLKVLKFESCEFDAINASCLQNSISMNQTLEGHSGTIQLITWNEQFAKLTTADEHGVIIVWMLYKGSWYEEMINNRNKSRVRGLKWDKEGRRICIAYEDGAVIVGSVDGNRIWCKELKCAELICADWAPHGRSILFGLSSGEIHVYDSLGIFLVILSVYSITVYWIRYLPFNTKLPIYCLYDIHGVVSLVDFTWYRFGKGLCDPEIPSLAVCFDVGRCQIMRNDQDPTPILLDTGLNITCCAWNESGSVLAICGQQRFACDSEPDTIENVGVVQFYNPFGDEKSFETVSLPEYFSFKHLHSLTIPGKGPAACTWEGNGSLRLAMAIDSYIYFANVRLNYHWAFCANVHTLVYAFTRSDANDKCVMFWNVKTGVVRSIMLFTAKNRHIYGQWTIFWEFVVTEISVLSHTKLIQLTRLLYICKTIPTTLFLLAYQITVYNSLGCIADSVNMEMEPKFSAMIGNYVVVANASVIFLWQFKNPKTLSGIGFAVKTRNKTRKTIQRMCHIDHKDGSLASQPPPSLDGSSSTAADTNMAKLLATEPSENPIVALTVSETRSLFIARSNGDVSRYRLPELWPEVCVHATDKLPIRIEVNCDATFFGLIDEHGVLSLHPIPESEDSDASLMEQLSTKFADFSRKEVWDLKFSTDTPSTFVIMEKNKLVVFRDTEAEPPILSSVYIARFSDLEVVGVQLDDIVQHCEHPKLELVTRIPCKVLAECRSLLEHKLLDKAKAFVEEHPHPKLWQTYAESSLHEMQLNEAEVGFVMCQYYQGIDFVKKLRNIQSEVVRRAEVRAYFGDFDGAERLYLSADRCDLAISLRRRLGDWFRVAQLTKESGAVIRDSELTEVWNALGDHYYDKAQWPQASEFYRQGGDFKKLVYCLFRMEDYTSLEGLIHELPDGHSLLSEIARIFTFASLAAPAAKALLKVCGQLKEAVEICVKLNDWGLAFQLTQVSLSPSGGDSDEDDIQTKTSLRRRLISQLRASVNRMLEQSCPFEAIEMLRGAGYYLDAAKLLFREVKLAQSGGAKLKKLKKFYVMIGLLIDKHHEQSKLCTEAWNTYALNPSHQESLLTGEKGDTSPFDLGVFGGQATPAEGSRRRGTIDTEAPAHETENDLFQIPNSYEVTRLIDQPWRGAEACHYLMLSQRHLYSGLFEQALRTAILLRDYDDIFDPRKIHSIIGTMIDWTWFLVLAFKSFFVYIVSIDHFLCFHSVLALCAVKSGAFATASKAFMKLQNLPGWSTLERQKLDNLIFEIFTRYPPKNLVKSASSIELDVMLERNESYVNVDPPLLVFYVLKMEVVTNRDLGTVRDMGAAD</sequence>
<dbReference type="InterPro" id="IPR056159">
    <property type="entry name" value="Beta-prop_IFT121_TULP_N"/>
</dbReference>
<evidence type="ECO:0000259" key="9">
    <source>
        <dbReference type="Pfam" id="PF23387"/>
    </source>
</evidence>
<dbReference type="Pfam" id="PF23390">
    <property type="entry name" value="Beta-prop_WDR35_2nd"/>
    <property type="match status" value="1"/>
</dbReference>
<dbReference type="InterPro" id="IPR039857">
    <property type="entry name" value="Ift122/121"/>
</dbReference>
<dbReference type="InterPro" id="IPR001680">
    <property type="entry name" value="WD40_rpt"/>
</dbReference>
<dbReference type="Pfam" id="PF24797">
    <property type="entry name" value="Beta-prop_WDR35_TULP_N"/>
    <property type="match status" value="1"/>
</dbReference>
<dbReference type="InterPro" id="IPR015943">
    <property type="entry name" value="WD40/YVTN_repeat-like_dom_sf"/>
</dbReference>
<dbReference type="Gene3D" id="2.130.10.10">
    <property type="entry name" value="YVTN repeat-like/Quinoprotein amine dehydrogenase"/>
    <property type="match status" value="1"/>
</dbReference>
<evidence type="ECO:0000256" key="4">
    <source>
        <dbReference type="ARBA" id="ARBA00022574"/>
    </source>
</evidence>
<dbReference type="InterPro" id="IPR036322">
    <property type="entry name" value="WD40_repeat_dom_sf"/>
</dbReference>
<evidence type="ECO:0000256" key="3">
    <source>
        <dbReference type="ARBA" id="ARBA00022490"/>
    </source>
</evidence>